<dbReference type="EMBL" id="CAJPEV010030371">
    <property type="protein sequence ID" value="CAG0909114.1"/>
    <property type="molecule type" value="Genomic_DNA"/>
</dbReference>
<dbReference type="InterPro" id="IPR013096">
    <property type="entry name" value="Cupin_2"/>
</dbReference>
<proteinExistence type="predicted"/>
<dbReference type="OrthoDB" id="1161823at2759"/>
<dbReference type="Proteomes" id="UP000677054">
    <property type="component" value="Unassembled WGS sequence"/>
</dbReference>
<reference evidence="3" key="1">
    <citation type="submission" date="2020-11" db="EMBL/GenBank/DDBJ databases">
        <authorList>
            <person name="Tran Van P."/>
        </authorList>
    </citation>
    <scope>NUCLEOTIDE SEQUENCE</scope>
</reference>
<gene>
    <name evidence="3" type="ORF">DSTB1V02_LOCUS15242</name>
</gene>
<dbReference type="EMBL" id="LR929889">
    <property type="protein sequence ID" value="CAD7255497.1"/>
    <property type="molecule type" value="Genomic_DNA"/>
</dbReference>
<accession>A0A7R9AJM4</accession>
<dbReference type="InterPro" id="IPR011051">
    <property type="entry name" value="RmlC_Cupin_sf"/>
</dbReference>
<dbReference type="PANTHER" id="PTHR43346:SF1">
    <property type="entry name" value="QUERCETIN 2,3-DIOXYGENASE-RELATED"/>
    <property type="match status" value="1"/>
</dbReference>
<dbReference type="InterPro" id="IPR052538">
    <property type="entry name" value="Flavonoid_dioxygenase-like"/>
</dbReference>
<feature type="region of interest" description="Disordered" evidence="1">
    <location>
        <begin position="129"/>
        <end position="149"/>
    </location>
</feature>
<name>A0A7R9AJM4_9CRUS</name>
<evidence type="ECO:0000313" key="4">
    <source>
        <dbReference type="Proteomes" id="UP000677054"/>
    </source>
</evidence>
<evidence type="ECO:0000313" key="3">
    <source>
        <dbReference type="EMBL" id="CAD7255497.1"/>
    </source>
</evidence>
<feature type="domain" description="Cupin type-2" evidence="2">
    <location>
        <begin position="32"/>
        <end position="100"/>
    </location>
</feature>
<dbReference type="CDD" id="cd02223">
    <property type="entry name" value="cupin_Bh2720-like"/>
    <property type="match status" value="1"/>
</dbReference>
<dbReference type="Gene3D" id="2.60.120.10">
    <property type="entry name" value="Jelly Rolls"/>
    <property type="match status" value="1"/>
</dbReference>
<sequence>MKGFVENIEDMTTGNRSFRHVLYTGSHLQLVVMSLKAGQDIGEEVHPGRDQFFRVEKGKGKIVIDGKSHKIAADDAIVVPAGARHNLINTGKKALKLYTLYGPPNHVDKLVQVTKSEALASKEHFSGITTEPRVNGKSRNHSIAPNVPM</sequence>
<dbReference type="InterPro" id="IPR014710">
    <property type="entry name" value="RmlC-like_jellyroll"/>
</dbReference>
<evidence type="ECO:0000259" key="2">
    <source>
        <dbReference type="Pfam" id="PF07883"/>
    </source>
</evidence>
<dbReference type="Pfam" id="PF07883">
    <property type="entry name" value="Cupin_2"/>
    <property type="match status" value="1"/>
</dbReference>
<protein>
    <recommendedName>
        <fullName evidence="2">Cupin type-2 domain-containing protein</fullName>
    </recommendedName>
</protein>
<dbReference type="PANTHER" id="PTHR43346">
    <property type="entry name" value="LIGAND BINDING DOMAIN PROTEIN, PUTATIVE (AFU_ORTHOLOGUE AFUA_6G14370)-RELATED"/>
    <property type="match status" value="1"/>
</dbReference>
<dbReference type="SUPFAM" id="SSF51182">
    <property type="entry name" value="RmlC-like cupins"/>
    <property type="match status" value="1"/>
</dbReference>
<organism evidence="3">
    <name type="scientific">Darwinula stevensoni</name>
    <dbReference type="NCBI Taxonomy" id="69355"/>
    <lineage>
        <taxon>Eukaryota</taxon>
        <taxon>Metazoa</taxon>
        <taxon>Ecdysozoa</taxon>
        <taxon>Arthropoda</taxon>
        <taxon>Crustacea</taxon>
        <taxon>Oligostraca</taxon>
        <taxon>Ostracoda</taxon>
        <taxon>Podocopa</taxon>
        <taxon>Podocopida</taxon>
        <taxon>Darwinulocopina</taxon>
        <taxon>Darwinuloidea</taxon>
        <taxon>Darwinulidae</taxon>
        <taxon>Darwinula</taxon>
    </lineage>
</organism>
<dbReference type="AlphaFoldDB" id="A0A7R9AJM4"/>
<evidence type="ECO:0000256" key="1">
    <source>
        <dbReference type="SAM" id="MobiDB-lite"/>
    </source>
</evidence>
<keyword evidence="4" id="KW-1185">Reference proteome</keyword>